<keyword evidence="4" id="KW-0809">Transit peptide</keyword>
<comment type="similarity">
    <text evidence="2">Belongs to the COQ9 family.</text>
</comment>
<keyword evidence="3" id="KW-0831">Ubiquinone biosynthesis</keyword>
<dbReference type="GO" id="GO:0006744">
    <property type="term" value="P:ubiquinone biosynthetic process"/>
    <property type="evidence" value="ECO:0007669"/>
    <property type="project" value="UniProtKB-KW"/>
</dbReference>
<dbReference type="Proteomes" id="UP001227162">
    <property type="component" value="Unassembled WGS sequence"/>
</dbReference>
<comment type="function">
    <text evidence="6">Membrane-associated protein that warps the membrane surface to access and bind aromatic isoprenes with high specificity, including ubiquinone (CoQ) isoprene intermediates and presents them directly to COQ7, therefore facilitating the COQ7-mediated hydroxylase step. Participates in the biosynthesis of coenzyme Q, also named ubiquinone, an essential lipid-soluble electron transporter for aerobic cellular respiration.</text>
</comment>
<evidence type="ECO:0000313" key="9">
    <source>
        <dbReference type="Proteomes" id="UP001227162"/>
    </source>
</evidence>
<dbReference type="InterPro" id="IPR012762">
    <property type="entry name" value="Ubiq_biosynth_COQ9"/>
</dbReference>
<protein>
    <submittedName>
        <fullName evidence="8">COQ9 family protein</fullName>
    </submittedName>
</protein>
<comment type="caution">
    <text evidence="8">The sequence shown here is derived from an EMBL/GenBank/DDBJ whole genome shotgun (WGS) entry which is preliminary data.</text>
</comment>
<evidence type="ECO:0000259" key="7">
    <source>
        <dbReference type="Pfam" id="PF08511"/>
    </source>
</evidence>
<evidence type="ECO:0000256" key="1">
    <source>
        <dbReference type="ARBA" id="ARBA00004749"/>
    </source>
</evidence>
<organism evidence="8 9">
    <name type="scientific">Rhodalgimonas zhirmunskyi</name>
    <dbReference type="NCBI Taxonomy" id="2964767"/>
    <lineage>
        <taxon>Bacteria</taxon>
        <taxon>Pseudomonadati</taxon>
        <taxon>Pseudomonadota</taxon>
        <taxon>Alphaproteobacteria</taxon>
        <taxon>Rhodobacterales</taxon>
        <taxon>Roseobacteraceae</taxon>
        <taxon>Rhodalgimonas</taxon>
    </lineage>
</organism>
<keyword evidence="5" id="KW-0446">Lipid-binding</keyword>
<feature type="domain" description="COQ9 C-terminal" evidence="7">
    <location>
        <begin position="113"/>
        <end position="182"/>
    </location>
</feature>
<gene>
    <name evidence="8" type="ORF">NOI20_10215</name>
</gene>
<evidence type="ECO:0000256" key="3">
    <source>
        <dbReference type="ARBA" id="ARBA00022688"/>
    </source>
</evidence>
<dbReference type="Gene3D" id="1.10.357.10">
    <property type="entry name" value="Tetracycline Repressor, domain 2"/>
    <property type="match status" value="1"/>
</dbReference>
<dbReference type="GO" id="GO:0008289">
    <property type="term" value="F:lipid binding"/>
    <property type="evidence" value="ECO:0007669"/>
    <property type="project" value="UniProtKB-KW"/>
</dbReference>
<evidence type="ECO:0000256" key="6">
    <source>
        <dbReference type="ARBA" id="ARBA00058104"/>
    </source>
</evidence>
<evidence type="ECO:0000256" key="4">
    <source>
        <dbReference type="ARBA" id="ARBA00022946"/>
    </source>
</evidence>
<dbReference type="AlphaFoldDB" id="A0AAJ1UAY1"/>
<dbReference type="RefSeq" id="WP_317626081.1">
    <property type="nucleotide sequence ID" value="NZ_JANFFA010000002.1"/>
</dbReference>
<comment type="pathway">
    <text evidence="1">Cofactor biosynthesis; ubiquinone biosynthesis.</text>
</comment>
<evidence type="ECO:0000256" key="2">
    <source>
        <dbReference type="ARBA" id="ARBA00010766"/>
    </source>
</evidence>
<reference evidence="8" key="2">
    <citation type="submission" date="2023-04" db="EMBL/GenBank/DDBJ databases">
        <title>'Rhodoalgimonas zhirmunskyi' gen. nov., isolated from a red alga.</title>
        <authorList>
            <person name="Nedashkovskaya O.I."/>
            <person name="Otstavnykh N.Y."/>
            <person name="Bystritskaya E.P."/>
            <person name="Balabanova L.A."/>
            <person name="Isaeva M.P."/>
        </authorList>
    </citation>
    <scope>NUCLEOTIDE SEQUENCE</scope>
    <source>
        <strain evidence="8">10Alg 79</strain>
    </source>
</reference>
<dbReference type="InterPro" id="IPR013718">
    <property type="entry name" value="COQ9_C"/>
</dbReference>
<evidence type="ECO:0000256" key="5">
    <source>
        <dbReference type="ARBA" id="ARBA00023121"/>
    </source>
</evidence>
<dbReference type="NCBIfam" id="TIGR02396">
    <property type="entry name" value="diverge_rpsU"/>
    <property type="match status" value="1"/>
</dbReference>
<sequence length="221" mass="24575">MTETLENLLDAALLHVPFDGWSETTFRAAVEDAGIDMTLARGICPRGAVDLAVAYHKRGDAKMLARLEQAELDDMRFRDRIAFAVRARLEAVEDRELVRRGMTLFALPQHGAEGAKLVWETCDAIWTALGDESRDANWYTKRATLGAVYSSTLLFWLGDDSPGHEETWEFLDRRIDGVMQFEKVKAGLRKVPGLGKFMEGATAMIRAPKGAADMPGSWGNK</sequence>
<dbReference type="Pfam" id="PF08511">
    <property type="entry name" value="COQ9"/>
    <property type="match status" value="1"/>
</dbReference>
<dbReference type="PANTHER" id="PTHR21427">
    <property type="entry name" value="UBIQUINONE BIOSYNTHESIS PROTEIN COQ9, MITOCHONDRIAL"/>
    <property type="match status" value="1"/>
</dbReference>
<proteinExistence type="inferred from homology"/>
<name>A0AAJ1UAY1_9RHOB</name>
<accession>A0AAJ1UAY1</accession>
<dbReference type="PANTHER" id="PTHR21427:SF19">
    <property type="entry name" value="UBIQUINONE BIOSYNTHESIS PROTEIN COQ9, MITOCHONDRIAL"/>
    <property type="match status" value="1"/>
</dbReference>
<keyword evidence="9" id="KW-1185">Reference proteome</keyword>
<evidence type="ECO:0000313" key="8">
    <source>
        <dbReference type="EMBL" id="MDQ2094483.1"/>
    </source>
</evidence>
<dbReference type="EMBL" id="JANFFA010000002">
    <property type="protein sequence ID" value="MDQ2094483.1"/>
    <property type="molecule type" value="Genomic_DNA"/>
</dbReference>
<reference evidence="8" key="1">
    <citation type="submission" date="2022-07" db="EMBL/GenBank/DDBJ databases">
        <authorList>
            <person name="Otstavnykh N."/>
            <person name="Isaeva M."/>
            <person name="Bystritskaya E."/>
        </authorList>
    </citation>
    <scope>NUCLEOTIDE SEQUENCE</scope>
    <source>
        <strain evidence="8">10Alg 79</strain>
    </source>
</reference>